<dbReference type="AlphaFoldDB" id="A0A5B7G7E4"/>
<accession>A0A5B7G7E4</accession>
<dbReference type="EMBL" id="VSRR010010878">
    <property type="protein sequence ID" value="MPC52434.1"/>
    <property type="molecule type" value="Genomic_DNA"/>
</dbReference>
<comment type="caution">
    <text evidence="1">The sequence shown here is derived from an EMBL/GenBank/DDBJ whole genome shotgun (WGS) entry which is preliminary data.</text>
</comment>
<evidence type="ECO:0000313" key="1">
    <source>
        <dbReference type="EMBL" id="MPC52434.1"/>
    </source>
</evidence>
<sequence length="150" mass="15645">MSVQPPLPRLPRGARSSLGHAAPLVIGRDPINLTGLVNSGGGLGADGEKSPALLFSAAFRPSRSTSGIQRPSSHLEAAPSAPLMVLWDDIPEALIPPSGGSPVPPDAALRHTTRVLHPPRHGMRGKPAGLEGVKETGCFQIEIFVFSRVS</sequence>
<name>A0A5B7G7E4_PORTR</name>
<reference evidence="1 2" key="1">
    <citation type="submission" date="2019-05" db="EMBL/GenBank/DDBJ databases">
        <title>Another draft genome of Portunus trituberculatus and its Hox gene families provides insights of decapod evolution.</title>
        <authorList>
            <person name="Jeong J.-H."/>
            <person name="Song I."/>
            <person name="Kim S."/>
            <person name="Choi T."/>
            <person name="Kim D."/>
            <person name="Ryu S."/>
            <person name="Kim W."/>
        </authorList>
    </citation>
    <scope>NUCLEOTIDE SEQUENCE [LARGE SCALE GENOMIC DNA]</scope>
    <source>
        <tissue evidence="1">Muscle</tissue>
    </source>
</reference>
<proteinExistence type="predicted"/>
<keyword evidence="2" id="KW-1185">Reference proteome</keyword>
<gene>
    <name evidence="1" type="ORF">E2C01_046303</name>
</gene>
<protein>
    <submittedName>
        <fullName evidence="1">Uncharacterized protein</fullName>
    </submittedName>
</protein>
<evidence type="ECO:0000313" key="2">
    <source>
        <dbReference type="Proteomes" id="UP000324222"/>
    </source>
</evidence>
<dbReference type="Proteomes" id="UP000324222">
    <property type="component" value="Unassembled WGS sequence"/>
</dbReference>
<organism evidence="1 2">
    <name type="scientific">Portunus trituberculatus</name>
    <name type="common">Swimming crab</name>
    <name type="synonym">Neptunus trituberculatus</name>
    <dbReference type="NCBI Taxonomy" id="210409"/>
    <lineage>
        <taxon>Eukaryota</taxon>
        <taxon>Metazoa</taxon>
        <taxon>Ecdysozoa</taxon>
        <taxon>Arthropoda</taxon>
        <taxon>Crustacea</taxon>
        <taxon>Multicrustacea</taxon>
        <taxon>Malacostraca</taxon>
        <taxon>Eumalacostraca</taxon>
        <taxon>Eucarida</taxon>
        <taxon>Decapoda</taxon>
        <taxon>Pleocyemata</taxon>
        <taxon>Brachyura</taxon>
        <taxon>Eubrachyura</taxon>
        <taxon>Portunoidea</taxon>
        <taxon>Portunidae</taxon>
        <taxon>Portuninae</taxon>
        <taxon>Portunus</taxon>
    </lineage>
</organism>